<organism evidence="1 2">
    <name type="scientific">Pyropia yezoensis</name>
    <name type="common">Susabi-nori</name>
    <name type="synonym">Porphyra yezoensis</name>
    <dbReference type="NCBI Taxonomy" id="2788"/>
    <lineage>
        <taxon>Eukaryota</taxon>
        <taxon>Rhodophyta</taxon>
        <taxon>Bangiophyceae</taxon>
        <taxon>Bangiales</taxon>
        <taxon>Bangiaceae</taxon>
        <taxon>Pyropia</taxon>
    </lineage>
</organism>
<dbReference type="Proteomes" id="UP000798662">
    <property type="component" value="Chromosome 2"/>
</dbReference>
<evidence type="ECO:0000313" key="2">
    <source>
        <dbReference type="Proteomes" id="UP000798662"/>
    </source>
</evidence>
<proteinExistence type="predicted"/>
<reference evidence="1" key="1">
    <citation type="submission" date="2019-11" db="EMBL/GenBank/DDBJ databases">
        <title>Nori genome reveals adaptations in red seaweeds to the harsh intertidal environment.</title>
        <authorList>
            <person name="Wang D."/>
            <person name="Mao Y."/>
        </authorList>
    </citation>
    <scope>NUCLEOTIDE SEQUENCE</scope>
    <source>
        <tissue evidence="1">Gametophyte</tissue>
    </source>
</reference>
<sequence>MLNDENAAVAAALAAARVVTRATDEDDYYTFDGGADDTTRTAAAMAARMALAARLGAAPTAAAARAREPSTAAAARAREPSTAAAARAGETAPASTAGAGAPTTAATAGETAAGVAGESDRPQAPNATAADGVAGAAGAVGAAVAAGAPAAAGGDEAPRPNSQSTDATTAANPASGSKRTRDKVRKVWGYFEQGTKDYSPTSRTKEVFCLFCVRAKKSRTPINGRADVMATHLATKCNFATRRARLDAAEDDSSSPSRKQRKLNASASSGSGTSTGGPMDSHLTRAWTPSMTREFQDDLLAALLFSSIPFNVLDAPAWRHLFSKWMRGLKALPDRKTMRGPVLRRLLQAVIDAFMKIYFKGAYVTISFDGWKSRAARKLLGLVCTNVGMTDGVVSSDFRGTVDITGVPETAELVKGAVEEEVQKAGAAGEFALPQPTGERLATCPSMVVGLVSDSASSNVLAKKMLASANESLIIVACFPHQLNLMTGGILNHESLAPIVAKMVMVVGWFRNSTKFMGLLEALMVKRLAFVTKGETRWYSHYGMAHRLLELKPALDLFSTKYCDDAALLATMNGGAVIDELRSRRFWSMVRVLCKMLLPIVKEIGMAERRNANLADVASSFGRLHAYFLKLRSETATLAADGSGTLAPPFVLAADPSVRAIIHQLSGATLKILQWRFTRYYNVSELVLAHVLDPERALTGLCTQHGCFAAVDNVVEHFVRLAARFGTLQGEQSAAVTRRAIAALVKYLADGPDSLLLFNPNGTTARIPAVVMWAMCSEFNGTALQQVAQRLLSVCCHAAEMERVWSGMGLANTPARSRLDVARLTSMTRVMLHLRAEHAKDKSAREAFTPGCLMEDEEDIAVADTDGVRSSHARSQAPPDGSTPEVARVNDFDELRETGRSLREELDEELALCSRTGHPTPDELDAQDVDGGGAEREFSDEVAMARYSELLRRCGSQGSTGGPAVPSPSGRGVPGAANGVGDARTAAPVVLLCKVFDSSWYLRDAISKYGVELEA</sequence>
<gene>
    <name evidence="1" type="ORF">I4F81_007004</name>
</gene>
<protein>
    <submittedName>
        <fullName evidence="1">Uncharacterized protein</fullName>
    </submittedName>
</protein>
<keyword evidence="2" id="KW-1185">Reference proteome</keyword>
<name>A0ACC3C2Y3_PYRYE</name>
<accession>A0ACC3C2Y3</accession>
<evidence type="ECO:0000313" key="1">
    <source>
        <dbReference type="EMBL" id="KAK1864458.1"/>
    </source>
</evidence>
<comment type="caution">
    <text evidence="1">The sequence shown here is derived from an EMBL/GenBank/DDBJ whole genome shotgun (WGS) entry which is preliminary data.</text>
</comment>
<dbReference type="EMBL" id="CM020619">
    <property type="protein sequence ID" value="KAK1864458.1"/>
    <property type="molecule type" value="Genomic_DNA"/>
</dbReference>